<dbReference type="InterPro" id="IPR015915">
    <property type="entry name" value="Kelch-typ_b-propeller"/>
</dbReference>
<dbReference type="EnsemblMetazoa" id="G25160.8">
    <property type="protein sequence ID" value="G25160.8:cds"/>
    <property type="gene ID" value="G25160"/>
</dbReference>
<dbReference type="InterPro" id="IPR006652">
    <property type="entry name" value="Kelch_1"/>
</dbReference>
<dbReference type="AlphaFoldDB" id="A0A8W8KT57"/>
<evidence type="ECO:0000313" key="4">
    <source>
        <dbReference type="Proteomes" id="UP000005408"/>
    </source>
</evidence>
<accession>A0A8W8KT57</accession>
<dbReference type="EnsemblMetazoa" id="G25160.2">
    <property type="protein sequence ID" value="G25160.2:cds"/>
    <property type="gene ID" value="G25160"/>
</dbReference>
<dbReference type="PANTHER" id="PTHR45632:SF3">
    <property type="entry name" value="KELCH-LIKE PROTEIN 32"/>
    <property type="match status" value="1"/>
</dbReference>
<protein>
    <submittedName>
        <fullName evidence="3">Uncharacterized protein</fullName>
    </submittedName>
</protein>
<dbReference type="EnsemblMetazoa" id="G25160.7">
    <property type="protein sequence ID" value="G25160.7:cds"/>
    <property type="gene ID" value="G25160"/>
</dbReference>
<dbReference type="EnsemblMetazoa" id="G25160.9">
    <property type="protein sequence ID" value="G25160.9:cds"/>
    <property type="gene ID" value="G25160"/>
</dbReference>
<keyword evidence="2" id="KW-0677">Repeat</keyword>
<dbReference type="GeneID" id="105331343"/>
<keyword evidence="1" id="KW-0880">Kelch repeat</keyword>
<proteinExistence type="predicted"/>
<dbReference type="KEGG" id="crg:105331343"/>
<evidence type="ECO:0000256" key="2">
    <source>
        <dbReference type="ARBA" id="ARBA00022737"/>
    </source>
</evidence>
<dbReference type="OrthoDB" id="6052799at2759"/>
<dbReference type="Proteomes" id="UP000005408">
    <property type="component" value="Unassembled WGS sequence"/>
</dbReference>
<keyword evidence="4" id="KW-1185">Reference proteome</keyword>
<name>A0A8W8KT57_MAGGI</name>
<dbReference type="OMA" id="RANHACA"/>
<evidence type="ECO:0000256" key="1">
    <source>
        <dbReference type="ARBA" id="ARBA00022441"/>
    </source>
</evidence>
<dbReference type="Pfam" id="PF01344">
    <property type="entry name" value="Kelch_1"/>
    <property type="match status" value="1"/>
</dbReference>
<organism evidence="3 4">
    <name type="scientific">Magallana gigas</name>
    <name type="common">Pacific oyster</name>
    <name type="synonym">Crassostrea gigas</name>
    <dbReference type="NCBI Taxonomy" id="29159"/>
    <lineage>
        <taxon>Eukaryota</taxon>
        <taxon>Metazoa</taxon>
        <taxon>Spiralia</taxon>
        <taxon>Lophotrochozoa</taxon>
        <taxon>Mollusca</taxon>
        <taxon>Bivalvia</taxon>
        <taxon>Autobranchia</taxon>
        <taxon>Pteriomorphia</taxon>
        <taxon>Ostreida</taxon>
        <taxon>Ostreoidea</taxon>
        <taxon>Ostreidae</taxon>
        <taxon>Magallana</taxon>
    </lineage>
</organism>
<dbReference type="Pfam" id="PF24681">
    <property type="entry name" value="Kelch_KLHDC2_KLHL20_DRC7"/>
    <property type="match status" value="1"/>
</dbReference>
<evidence type="ECO:0000313" key="3">
    <source>
        <dbReference type="EnsemblMetazoa" id="G25160.8:cds"/>
    </source>
</evidence>
<dbReference type="EnsemblMetazoa" id="G25160.6">
    <property type="protein sequence ID" value="G25160.6:cds"/>
    <property type="gene ID" value="G25160"/>
</dbReference>
<dbReference type="EnsemblMetazoa" id="G25160.10">
    <property type="protein sequence ID" value="G25160.10:cds"/>
    <property type="gene ID" value="G25160"/>
</dbReference>
<dbReference type="EnsemblMetazoa" id="G25160.5">
    <property type="protein sequence ID" value="G25160.5:cds"/>
    <property type="gene ID" value="G25160"/>
</dbReference>
<dbReference type="SMART" id="SM00612">
    <property type="entry name" value="Kelch"/>
    <property type="match status" value="2"/>
</dbReference>
<dbReference type="PRINTS" id="PR00501">
    <property type="entry name" value="KELCHREPEAT"/>
</dbReference>
<reference evidence="3" key="1">
    <citation type="submission" date="2022-08" db="UniProtKB">
        <authorList>
            <consortium name="EnsemblMetazoa"/>
        </authorList>
    </citation>
    <scope>IDENTIFICATION</scope>
    <source>
        <strain evidence="3">05x7-T-G4-1.051#20</strain>
    </source>
</reference>
<sequence length="368" mass="42116">MSSSRRSSSSEYVQHRLYTINRSGSGEAFYILLTPDHNDVKTYQVKTEQWRATKDISNFGVAVVNNFLYIIGGFNVATARHIKRVVRFDPDDGIWKDVKPLRIARSKFSTAVLDGKILVLGGEESNGRVLSSCELYDPEDNEWSDAPPLVSPRANHACVVHHNEIYCAGGYYGSKSHRNIWTYEGKRWEDLGRPYPHQLPEAMDRFAMTTVGRHIYFVGGVVCTMDKEERKQKFVTDRRIVSYTTSVSAMSRTELMEPEEDEDTDDEKPVLVSDFISPWNLALPNMSFGRHSHGIAAIGSRIFVMGGSLLETGQQVRVVEVFDTEKGEWEEDFRFRKGDVSNVTCAILEVPYKQEENRLNERLRWILW</sequence>
<dbReference type="EnsemblMetazoa" id="G25160.1">
    <property type="protein sequence ID" value="G25160.1:cds"/>
    <property type="gene ID" value="G25160"/>
</dbReference>
<dbReference type="SUPFAM" id="SSF117281">
    <property type="entry name" value="Kelch motif"/>
    <property type="match status" value="2"/>
</dbReference>
<dbReference type="EnsemblMetazoa" id="G25160.3">
    <property type="protein sequence ID" value="G25160.3:cds"/>
    <property type="gene ID" value="G25160"/>
</dbReference>
<dbReference type="PANTHER" id="PTHR45632">
    <property type="entry name" value="LD33804P"/>
    <property type="match status" value="1"/>
</dbReference>
<dbReference type="Gene3D" id="2.120.10.80">
    <property type="entry name" value="Kelch-type beta propeller"/>
    <property type="match status" value="2"/>
</dbReference>